<dbReference type="GO" id="GO:0005783">
    <property type="term" value="C:endoplasmic reticulum"/>
    <property type="evidence" value="ECO:0007669"/>
    <property type="project" value="TreeGrafter"/>
</dbReference>
<dbReference type="InterPro" id="IPR000774">
    <property type="entry name" value="PPIase_FKBP_N"/>
</dbReference>
<dbReference type="Gene3D" id="6.10.250.2970">
    <property type="match status" value="1"/>
</dbReference>
<dbReference type="FunFam" id="3.10.50.40:FF:000045">
    <property type="entry name" value="Peptidyl-prolyl cis-trans isomerase"/>
    <property type="match status" value="1"/>
</dbReference>
<dbReference type="Pfam" id="PF00254">
    <property type="entry name" value="FKBP_C"/>
    <property type="match status" value="1"/>
</dbReference>
<dbReference type="GO" id="GO:0006457">
    <property type="term" value="P:protein folding"/>
    <property type="evidence" value="ECO:0007669"/>
    <property type="project" value="InterPro"/>
</dbReference>
<evidence type="ECO:0000256" key="8">
    <source>
        <dbReference type="SAM" id="SignalP"/>
    </source>
</evidence>
<comment type="similarity">
    <text evidence="2">Belongs to the FKBP-type PPIase family.</text>
</comment>
<name>A0A7S3P827_9STRA</name>
<dbReference type="PROSITE" id="PS51257">
    <property type="entry name" value="PROKAR_LIPOPROTEIN"/>
    <property type="match status" value="1"/>
</dbReference>
<dbReference type="PANTHER" id="PTHR45779:SF7">
    <property type="entry name" value="PEPTIDYLPROLYL ISOMERASE"/>
    <property type="match status" value="1"/>
</dbReference>
<comment type="catalytic activity">
    <reaction evidence="1 7">
        <text>[protein]-peptidylproline (omega=180) = [protein]-peptidylproline (omega=0)</text>
        <dbReference type="Rhea" id="RHEA:16237"/>
        <dbReference type="Rhea" id="RHEA-COMP:10747"/>
        <dbReference type="Rhea" id="RHEA-COMP:10748"/>
        <dbReference type="ChEBI" id="CHEBI:83833"/>
        <dbReference type="ChEBI" id="CHEBI:83834"/>
        <dbReference type="EC" id="5.2.1.8"/>
    </reaction>
</comment>
<dbReference type="AlphaFoldDB" id="A0A7S3P827"/>
<dbReference type="Pfam" id="PF01346">
    <property type="entry name" value="FKBP_N"/>
    <property type="match status" value="1"/>
</dbReference>
<dbReference type="GO" id="GO:0003755">
    <property type="term" value="F:peptidyl-prolyl cis-trans isomerase activity"/>
    <property type="evidence" value="ECO:0007669"/>
    <property type="project" value="UniProtKB-KW"/>
</dbReference>
<keyword evidence="4 8" id="KW-0732">Signal</keyword>
<dbReference type="InterPro" id="IPR046357">
    <property type="entry name" value="PPIase_dom_sf"/>
</dbReference>
<dbReference type="SUPFAM" id="SSF54534">
    <property type="entry name" value="FKBP-like"/>
    <property type="match status" value="1"/>
</dbReference>
<dbReference type="EMBL" id="HBIM01011240">
    <property type="protein sequence ID" value="CAE0412063.1"/>
    <property type="molecule type" value="Transcribed_RNA"/>
</dbReference>
<dbReference type="PANTHER" id="PTHR45779">
    <property type="entry name" value="PEPTIDYLPROLYL ISOMERASE"/>
    <property type="match status" value="1"/>
</dbReference>
<protein>
    <recommendedName>
        <fullName evidence="3 7">peptidylprolyl isomerase</fullName>
        <ecNumber evidence="3 7">5.2.1.8</ecNumber>
    </recommendedName>
</protein>
<gene>
    <name evidence="10" type="ORF">ACOF00016_LOCUS9340</name>
</gene>
<feature type="chain" id="PRO_5030666482" description="peptidylprolyl isomerase" evidence="8">
    <location>
        <begin position="27"/>
        <end position="236"/>
    </location>
</feature>
<keyword evidence="6 7" id="KW-0413">Isomerase</keyword>
<dbReference type="InterPro" id="IPR001179">
    <property type="entry name" value="PPIase_FKBP_dom"/>
</dbReference>
<keyword evidence="5 7" id="KW-0697">Rotamase</keyword>
<proteinExistence type="inferred from homology"/>
<evidence type="ECO:0000256" key="6">
    <source>
        <dbReference type="ARBA" id="ARBA00023235"/>
    </source>
</evidence>
<dbReference type="EC" id="5.2.1.8" evidence="3 7"/>
<evidence type="ECO:0000256" key="1">
    <source>
        <dbReference type="ARBA" id="ARBA00000971"/>
    </source>
</evidence>
<feature type="signal peptide" evidence="8">
    <location>
        <begin position="1"/>
        <end position="26"/>
    </location>
</feature>
<evidence type="ECO:0000259" key="9">
    <source>
        <dbReference type="PROSITE" id="PS50059"/>
    </source>
</evidence>
<evidence type="ECO:0000256" key="2">
    <source>
        <dbReference type="ARBA" id="ARBA00006577"/>
    </source>
</evidence>
<sequence length="236" mass="25985">MTRIVPSKLVWLLVALFLGCSTVVHGESNTEGVAFLAENAKKPGVVTLPSGLQYKVLEKGSGLYHPLPNSPCSCHYHGTLIDGSTFDSSYDRGSPTTFAPNQVIKGWTEAMQLMVEGDKFELYIPSDLAYGDRGSPPKIPGGSVLVFKIEILEILVDDKTSLPIAVKCDASTGENCNEKETNYLSKIVSWTDEKKSAELNRLGKLDPTQVKPELVEWIQRRTKILEQLVESSKEEL</sequence>
<reference evidence="10" key="1">
    <citation type="submission" date="2021-01" db="EMBL/GenBank/DDBJ databases">
        <authorList>
            <person name="Corre E."/>
            <person name="Pelletier E."/>
            <person name="Niang G."/>
            <person name="Scheremetjew M."/>
            <person name="Finn R."/>
            <person name="Kale V."/>
            <person name="Holt S."/>
            <person name="Cochrane G."/>
            <person name="Meng A."/>
            <person name="Brown T."/>
            <person name="Cohen L."/>
        </authorList>
    </citation>
    <scope>NUCLEOTIDE SEQUENCE</scope>
    <source>
        <strain evidence="10">CCMP127</strain>
    </source>
</reference>
<evidence type="ECO:0000256" key="4">
    <source>
        <dbReference type="ARBA" id="ARBA00022729"/>
    </source>
</evidence>
<dbReference type="PROSITE" id="PS50059">
    <property type="entry name" value="FKBP_PPIASE"/>
    <property type="match status" value="1"/>
</dbReference>
<organism evidence="10">
    <name type="scientific">Amphora coffeiformis</name>
    <dbReference type="NCBI Taxonomy" id="265554"/>
    <lineage>
        <taxon>Eukaryota</taxon>
        <taxon>Sar</taxon>
        <taxon>Stramenopiles</taxon>
        <taxon>Ochrophyta</taxon>
        <taxon>Bacillariophyta</taxon>
        <taxon>Bacillariophyceae</taxon>
        <taxon>Bacillariophycidae</taxon>
        <taxon>Thalassiophysales</taxon>
        <taxon>Catenulaceae</taxon>
        <taxon>Amphora</taxon>
    </lineage>
</organism>
<evidence type="ECO:0000256" key="7">
    <source>
        <dbReference type="PROSITE-ProRule" id="PRU00277"/>
    </source>
</evidence>
<dbReference type="InterPro" id="IPR044609">
    <property type="entry name" value="FKBP2/11"/>
</dbReference>
<accession>A0A7S3P827</accession>
<evidence type="ECO:0000313" key="10">
    <source>
        <dbReference type="EMBL" id="CAE0412063.1"/>
    </source>
</evidence>
<evidence type="ECO:0000256" key="3">
    <source>
        <dbReference type="ARBA" id="ARBA00013194"/>
    </source>
</evidence>
<dbReference type="Gene3D" id="3.10.50.40">
    <property type="match status" value="1"/>
</dbReference>
<feature type="domain" description="PPIase FKBP-type" evidence="9">
    <location>
        <begin position="69"/>
        <end position="155"/>
    </location>
</feature>
<evidence type="ECO:0000256" key="5">
    <source>
        <dbReference type="ARBA" id="ARBA00023110"/>
    </source>
</evidence>